<dbReference type="AlphaFoldDB" id="B4LC48"/>
<dbReference type="Proteomes" id="UP000008792">
    <property type="component" value="Unassembled WGS sequence"/>
</dbReference>
<dbReference type="CDD" id="cd18186">
    <property type="entry name" value="BTB_POZ_ZBTB_KLHL-like"/>
    <property type="match status" value="1"/>
</dbReference>
<evidence type="ECO:0000313" key="3">
    <source>
        <dbReference type="Proteomes" id="UP000008792"/>
    </source>
</evidence>
<dbReference type="Pfam" id="PF00651">
    <property type="entry name" value="BTB"/>
    <property type="match status" value="1"/>
</dbReference>
<organism evidence="2 3">
    <name type="scientific">Drosophila virilis</name>
    <name type="common">Fruit fly</name>
    <dbReference type="NCBI Taxonomy" id="7244"/>
    <lineage>
        <taxon>Eukaryota</taxon>
        <taxon>Metazoa</taxon>
        <taxon>Ecdysozoa</taxon>
        <taxon>Arthropoda</taxon>
        <taxon>Hexapoda</taxon>
        <taxon>Insecta</taxon>
        <taxon>Pterygota</taxon>
        <taxon>Neoptera</taxon>
        <taxon>Endopterygota</taxon>
        <taxon>Diptera</taxon>
        <taxon>Brachycera</taxon>
        <taxon>Muscomorpha</taxon>
        <taxon>Ephydroidea</taxon>
        <taxon>Drosophilidae</taxon>
        <taxon>Drosophila</taxon>
    </lineage>
</organism>
<sequence>MSKWLVDTSKNLSNDSSFTDCVIIVGATTFKCHKLILSYASEFFKRMFLGDFKEALSGRIYLEDISPTTFKIFRDYIYTYDKNNLNECTTQTITDLFVCGNRWLVPSIIEDCLNILIERAKSMKVEDLIDLFELGHSFDSKSLIKEVSAVLTSKHYKYLFCDKVLQLSYHAFSEYISVTAKLKTEIERYKMIAKYLELNGFLDESTMGKETVDCSIKQKSGDFENNNTNLKKDETNEEQMEIIDAESEKPDCQRHNETYVQGLLGSINYTKMSGDEFYEGPGKSKFLTQEAKYEILYKIQSRRISRLNVLLNQYRAM</sequence>
<protein>
    <recommendedName>
        <fullName evidence="1">BTB domain-containing protein</fullName>
    </recommendedName>
</protein>
<keyword evidence="3" id="KW-1185">Reference proteome</keyword>
<accession>B4LC48</accession>
<evidence type="ECO:0000313" key="2">
    <source>
        <dbReference type="EMBL" id="EDW70876.1"/>
    </source>
</evidence>
<dbReference type="SMART" id="SM00225">
    <property type="entry name" value="BTB"/>
    <property type="match status" value="1"/>
</dbReference>
<dbReference type="eggNOG" id="KOG2075">
    <property type="taxonomic scope" value="Eukaryota"/>
</dbReference>
<evidence type="ECO:0000259" key="1">
    <source>
        <dbReference type="PROSITE" id="PS50097"/>
    </source>
</evidence>
<dbReference type="STRING" id="7244.B4LC48"/>
<dbReference type="PROSITE" id="PS50097">
    <property type="entry name" value="BTB"/>
    <property type="match status" value="1"/>
</dbReference>
<dbReference type="PhylomeDB" id="B4LC48"/>
<gene>
    <name evidence="2" type="primary">Dvir\GJ14023</name>
    <name evidence="2" type="ORF">Dvir_GJ14023</name>
</gene>
<reference evidence="2 3" key="1">
    <citation type="journal article" date="2007" name="Nature">
        <title>Evolution of genes and genomes on the Drosophila phylogeny.</title>
        <authorList>
            <consortium name="Drosophila 12 Genomes Consortium"/>
            <person name="Clark A.G."/>
            <person name="Eisen M.B."/>
            <person name="Smith D.R."/>
            <person name="Bergman C.M."/>
            <person name="Oliver B."/>
            <person name="Markow T.A."/>
            <person name="Kaufman T.C."/>
            <person name="Kellis M."/>
            <person name="Gelbart W."/>
            <person name="Iyer V.N."/>
            <person name="Pollard D.A."/>
            <person name="Sackton T.B."/>
            <person name="Larracuente A.M."/>
            <person name="Singh N.D."/>
            <person name="Abad J.P."/>
            <person name="Abt D.N."/>
            <person name="Adryan B."/>
            <person name="Aguade M."/>
            <person name="Akashi H."/>
            <person name="Anderson W.W."/>
            <person name="Aquadro C.F."/>
            <person name="Ardell D.H."/>
            <person name="Arguello R."/>
            <person name="Artieri C.G."/>
            <person name="Barbash D.A."/>
            <person name="Barker D."/>
            <person name="Barsanti P."/>
            <person name="Batterham P."/>
            <person name="Batzoglou S."/>
            <person name="Begun D."/>
            <person name="Bhutkar A."/>
            <person name="Blanco E."/>
            <person name="Bosak S.A."/>
            <person name="Bradley R.K."/>
            <person name="Brand A.D."/>
            <person name="Brent M.R."/>
            <person name="Brooks A.N."/>
            <person name="Brown R.H."/>
            <person name="Butlin R.K."/>
            <person name="Caggese C."/>
            <person name="Calvi B.R."/>
            <person name="Bernardo de Carvalho A."/>
            <person name="Caspi A."/>
            <person name="Castrezana S."/>
            <person name="Celniker S.E."/>
            <person name="Chang J.L."/>
            <person name="Chapple C."/>
            <person name="Chatterji S."/>
            <person name="Chinwalla A."/>
            <person name="Civetta A."/>
            <person name="Clifton S.W."/>
            <person name="Comeron J.M."/>
            <person name="Costello J.C."/>
            <person name="Coyne J.A."/>
            <person name="Daub J."/>
            <person name="David R.G."/>
            <person name="Delcher A.L."/>
            <person name="Delehaunty K."/>
            <person name="Do C.B."/>
            <person name="Ebling H."/>
            <person name="Edwards K."/>
            <person name="Eickbush T."/>
            <person name="Evans J.D."/>
            <person name="Filipski A."/>
            <person name="Findeiss S."/>
            <person name="Freyhult E."/>
            <person name="Fulton L."/>
            <person name="Fulton R."/>
            <person name="Garcia A.C."/>
            <person name="Gardiner A."/>
            <person name="Garfield D.A."/>
            <person name="Garvin B.E."/>
            <person name="Gibson G."/>
            <person name="Gilbert D."/>
            <person name="Gnerre S."/>
            <person name="Godfrey J."/>
            <person name="Good R."/>
            <person name="Gotea V."/>
            <person name="Gravely B."/>
            <person name="Greenberg A.J."/>
            <person name="Griffiths-Jones S."/>
            <person name="Gross S."/>
            <person name="Guigo R."/>
            <person name="Gustafson E.A."/>
            <person name="Haerty W."/>
            <person name="Hahn M.W."/>
            <person name="Halligan D.L."/>
            <person name="Halpern A.L."/>
            <person name="Halter G.M."/>
            <person name="Han M.V."/>
            <person name="Heger A."/>
            <person name="Hillier L."/>
            <person name="Hinrichs A.S."/>
            <person name="Holmes I."/>
            <person name="Hoskins R.A."/>
            <person name="Hubisz M.J."/>
            <person name="Hultmark D."/>
            <person name="Huntley M.A."/>
            <person name="Jaffe D.B."/>
            <person name="Jagadeeshan S."/>
            <person name="Jeck W.R."/>
            <person name="Johnson J."/>
            <person name="Jones C.D."/>
            <person name="Jordan W.C."/>
            <person name="Karpen G.H."/>
            <person name="Kataoka E."/>
            <person name="Keightley P.D."/>
            <person name="Kheradpour P."/>
            <person name="Kirkness E.F."/>
            <person name="Koerich L.B."/>
            <person name="Kristiansen K."/>
            <person name="Kudrna D."/>
            <person name="Kulathinal R.J."/>
            <person name="Kumar S."/>
            <person name="Kwok R."/>
            <person name="Lander E."/>
            <person name="Langley C.H."/>
            <person name="Lapoint R."/>
            <person name="Lazzaro B.P."/>
            <person name="Lee S.J."/>
            <person name="Levesque L."/>
            <person name="Li R."/>
            <person name="Lin C.F."/>
            <person name="Lin M.F."/>
            <person name="Lindblad-Toh K."/>
            <person name="Llopart A."/>
            <person name="Long M."/>
            <person name="Low L."/>
            <person name="Lozovsky E."/>
            <person name="Lu J."/>
            <person name="Luo M."/>
            <person name="Machado C.A."/>
            <person name="Makalowski W."/>
            <person name="Marzo M."/>
            <person name="Matsuda M."/>
            <person name="Matzkin L."/>
            <person name="McAllister B."/>
            <person name="McBride C.S."/>
            <person name="McKernan B."/>
            <person name="McKernan K."/>
            <person name="Mendez-Lago M."/>
            <person name="Minx P."/>
            <person name="Mollenhauer M.U."/>
            <person name="Montooth K."/>
            <person name="Mount S.M."/>
            <person name="Mu X."/>
            <person name="Myers E."/>
            <person name="Negre B."/>
            <person name="Newfeld S."/>
            <person name="Nielsen R."/>
            <person name="Noor M.A."/>
            <person name="O'Grady P."/>
            <person name="Pachter L."/>
            <person name="Papaceit M."/>
            <person name="Parisi M.J."/>
            <person name="Parisi M."/>
            <person name="Parts L."/>
            <person name="Pedersen J.S."/>
            <person name="Pesole G."/>
            <person name="Phillippy A.M."/>
            <person name="Ponting C.P."/>
            <person name="Pop M."/>
            <person name="Porcelli D."/>
            <person name="Powell J.R."/>
            <person name="Prohaska S."/>
            <person name="Pruitt K."/>
            <person name="Puig M."/>
            <person name="Quesneville H."/>
            <person name="Ram K.R."/>
            <person name="Rand D."/>
            <person name="Rasmussen M.D."/>
            <person name="Reed L.K."/>
            <person name="Reenan R."/>
            <person name="Reily A."/>
            <person name="Remington K.A."/>
            <person name="Rieger T.T."/>
            <person name="Ritchie M.G."/>
            <person name="Robin C."/>
            <person name="Rogers Y.H."/>
            <person name="Rohde C."/>
            <person name="Rozas J."/>
            <person name="Rubenfield M.J."/>
            <person name="Ruiz A."/>
            <person name="Russo S."/>
            <person name="Salzberg S.L."/>
            <person name="Sanchez-Gracia A."/>
            <person name="Saranga D.J."/>
            <person name="Sato H."/>
            <person name="Schaeffer S.W."/>
            <person name="Schatz M.C."/>
            <person name="Schlenke T."/>
            <person name="Schwartz R."/>
            <person name="Segarra C."/>
            <person name="Singh R.S."/>
            <person name="Sirot L."/>
            <person name="Sirota M."/>
            <person name="Sisneros N.B."/>
            <person name="Smith C.D."/>
            <person name="Smith T.F."/>
            <person name="Spieth J."/>
            <person name="Stage D.E."/>
            <person name="Stark A."/>
            <person name="Stephan W."/>
            <person name="Strausberg R.L."/>
            <person name="Strempel S."/>
            <person name="Sturgill D."/>
            <person name="Sutton G."/>
            <person name="Sutton G.G."/>
            <person name="Tao W."/>
            <person name="Teichmann S."/>
            <person name="Tobari Y.N."/>
            <person name="Tomimura Y."/>
            <person name="Tsolas J.M."/>
            <person name="Valente V.L."/>
            <person name="Venter E."/>
            <person name="Venter J.C."/>
            <person name="Vicario S."/>
            <person name="Vieira F.G."/>
            <person name="Vilella A.J."/>
            <person name="Villasante A."/>
            <person name="Walenz B."/>
            <person name="Wang J."/>
            <person name="Wasserman M."/>
            <person name="Watts T."/>
            <person name="Wilson D."/>
            <person name="Wilson R.K."/>
            <person name="Wing R.A."/>
            <person name="Wolfner M.F."/>
            <person name="Wong A."/>
            <person name="Wong G.K."/>
            <person name="Wu C.I."/>
            <person name="Wu G."/>
            <person name="Yamamoto D."/>
            <person name="Yang H.P."/>
            <person name="Yang S.P."/>
            <person name="Yorke J.A."/>
            <person name="Yoshida K."/>
            <person name="Zdobnov E."/>
            <person name="Zhang P."/>
            <person name="Zhang Y."/>
            <person name="Zimin A.V."/>
            <person name="Baldwin J."/>
            <person name="Abdouelleil A."/>
            <person name="Abdulkadir J."/>
            <person name="Abebe A."/>
            <person name="Abera B."/>
            <person name="Abreu J."/>
            <person name="Acer S.C."/>
            <person name="Aftuck L."/>
            <person name="Alexander A."/>
            <person name="An P."/>
            <person name="Anderson E."/>
            <person name="Anderson S."/>
            <person name="Arachi H."/>
            <person name="Azer M."/>
            <person name="Bachantsang P."/>
            <person name="Barry A."/>
            <person name="Bayul T."/>
            <person name="Berlin A."/>
            <person name="Bessette D."/>
            <person name="Bloom T."/>
            <person name="Blye J."/>
            <person name="Boguslavskiy L."/>
            <person name="Bonnet C."/>
            <person name="Boukhgalter B."/>
            <person name="Bourzgui I."/>
            <person name="Brown A."/>
            <person name="Cahill P."/>
            <person name="Channer S."/>
            <person name="Cheshatsang Y."/>
            <person name="Chuda L."/>
            <person name="Citroen M."/>
            <person name="Collymore A."/>
            <person name="Cooke P."/>
            <person name="Costello M."/>
            <person name="D'Aco K."/>
            <person name="Daza R."/>
            <person name="De Haan G."/>
            <person name="DeGray S."/>
            <person name="DeMaso C."/>
            <person name="Dhargay N."/>
            <person name="Dooley K."/>
            <person name="Dooley E."/>
            <person name="Doricent M."/>
            <person name="Dorje P."/>
            <person name="Dorjee K."/>
            <person name="Dupes A."/>
            <person name="Elong R."/>
            <person name="Falk J."/>
            <person name="Farina A."/>
            <person name="Faro S."/>
            <person name="Ferguson D."/>
            <person name="Fisher S."/>
            <person name="Foley C.D."/>
            <person name="Franke A."/>
            <person name="Friedrich D."/>
            <person name="Gadbois L."/>
            <person name="Gearin G."/>
            <person name="Gearin C.R."/>
            <person name="Giannoukos G."/>
            <person name="Goode T."/>
            <person name="Graham J."/>
            <person name="Grandbois E."/>
            <person name="Grewal S."/>
            <person name="Gyaltsen K."/>
            <person name="Hafez N."/>
            <person name="Hagos B."/>
            <person name="Hall J."/>
            <person name="Henson C."/>
            <person name="Hollinger A."/>
            <person name="Honan T."/>
            <person name="Huard M.D."/>
            <person name="Hughes L."/>
            <person name="Hurhula B."/>
            <person name="Husby M.E."/>
            <person name="Kamat A."/>
            <person name="Kanga B."/>
            <person name="Kashin S."/>
            <person name="Khazanovich D."/>
            <person name="Kisner P."/>
            <person name="Lance K."/>
            <person name="Lara M."/>
            <person name="Lee W."/>
            <person name="Lennon N."/>
            <person name="Letendre F."/>
            <person name="LeVine R."/>
            <person name="Lipovsky A."/>
            <person name="Liu X."/>
            <person name="Liu J."/>
            <person name="Liu S."/>
            <person name="Lokyitsang T."/>
            <person name="Lokyitsang Y."/>
            <person name="Lubonja R."/>
            <person name="Lui A."/>
            <person name="MacDonald P."/>
            <person name="Magnisalis V."/>
            <person name="Maru K."/>
            <person name="Matthews C."/>
            <person name="McCusker W."/>
            <person name="McDonough S."/>
            <person name="Mehta T."/>
            <person name="Meldrim J."/>
            <person name="Meneus L."/>
            <person name="Mihai O."/>
            <person name="Mihalev A."/>
            <person name="Mihova T."/>
            <person name="Mittelman R."/>
            <person name="Mlenga V."/>
            <person name="Montmayeur A."/>
            <person name="Mulrain L."/>
            <person name="Navidi A."/>
            <person name="Naylor J."/>
            <person name="Negash T."/>
            <person name="Nguyen T."/>
            <person name="Nguyen N."/>
            <person name="Nicol R."/>
            <person name="Norbu C."/>
            <person name="Norbu N."/>
            <person name="Novod N."/>
            <person name="O'Neill B."/>
            <person name="Osman S."/>
            <person name="Markiewicz E."/>
            <person name="Oyono O.L."/>
            <person name="Patti C."/>
            <person name="Phunkhang P."/>
            <person name="Pierre F."/>
            <person name="Priest M."/>
            <person name="Raghuraman S."/>
            <person name="Rege F."/>
            <person name="Reyes R."/>
            <person name="Rise C."/>
            <person name="Rogov P."/>
            <person name="Ross K."/>
            <person name="Ryan E."/>
            <person name="Settipalli S."/>
            <person name="Shea T."/>
            <person name="Sherpa N."/>
            <person name="Shi L."/>
            <person name="Shih D."/>
            <person name="Sparrow T."/>
            <person name="Spaulding J."/>
            <person name="Stalker J."/>
            <person name="Stange-Thomann N."/>
            <person name="Stavropoulos S."/>
            <person name="Stone C."/>
            <person name="Strader C."/>
            <person name="Tesfaye S."/>
            <person name="Thomson T."/>
            <person name="Thoulutsang Y."/>
            <person name="Thoulutsang D."/>
            <person name="Topham K."/>
            <person name="Topping I."/>
            <person name="Tsamla T."/>
            <person name="Vassiliev H."/>
            <person name="Vo A."/>
            <person name="Wangchuk T."/>
            <person name="Wangdi T."/>
            <person name="Weiand M."/>
            <person name="Wilkinson J."/>
            <person name="Wilson A."/>
            <person name="Yadav S."/>
            <person name="Young G."/>
            <person name="Yu Q."/>
            <person name="Zembek L."/>
            <person name="Zhong D."/>
            <person name="Zimmer A."/>
            <person name="Zwirko Z."/>
            <person name="Jaffe D.B."/>
            <person name="Alvarez P."/>
            <person name="Brockman W."/>
            <person name="Butler J."/>
            <person name="Chin C."/>
            <person name="Gnerre S."/>
            <person name="Grabherr M."/>
            <person name="Kleber M."/>
            <person name="Mauceli E."/>
            <person name="MacCallum I."/>
        </authorList>
    </citation>
    <scope>NUCLEOTIDE SEQUENCE [LARGE SCALE GENOMIC DNA]</scope>
    <source>
        <strain evidence="3">Tucson 15010-1051.87</strain>
    </source>
</reference>
<proteinExistence type="predicted"/>
<name>B4LC48_DROVI</name>
<dbReference type="Gene3D" id="3.30.710.10">
    <property type="entry name" value="Potassium Channel Kv1.1, Chain A"/>
    <property type="match status" value="1"/>
</dbReference>
<dbReference type="OMA" id="FVCGNRW"/>
<dbReference type="SUPFAM" id="SSF54695">
    <property type="entry name" value="POZ domain"/>
    <property type="match status" value="1"/>
</dbReference>
<dbReference type="EMBL" id="CH940647">
    <property type="protein sequence ID" value="EDW70876.1"/>
    <property type="molecule type" value="Genomic_DNA"/>
</dbReference>
<dbReference type="KEGG" id="dvi:6622521"/>
<feature type="domain" description="BTB" evidence="1">
    <location>
        <begin position="19"/>
        <end position="79"/>
    </location>
</feature>
<dbReference type="InterPro" id="IPR011333">
    <property type="entry name" value="SKP1/BTB/POZ_sf"/>
</dbReference>
<dbReference type="HOGENOM" id="CLU_069231_0_0_1"/>
<dbReference type="SMR" id="B4LC48"/>
<dbReference type="PANTHER" id="PTHR24413">
    <property type="entry name" value="SPECKLE-TYPE POZ PROTEIN"/>
    <property type="match status" value="1"/>
</dbReference>
<dbReference type="OrthoDB" id="7872163at2759"/>
<dbReference type="InterPro" id="IPR000210">
    <property type="entry name" value="BTB/POZ_dom"/>
</dbReference>
<dbReference type="InParanoid" id="B4LC48"/>